<dbReference type="InterPro" id="IPR029030">
    <property type="entry name" value="Caspase-like_dom_sf"/>
</dbReference>
<feature type="compositionally biased region" description="Polar residues" evidence="1">
    <location>
        <begin position="1"/>
        <end position="11"/>
    </location>
</feature>
<dbReference type="AlphaFoldDB" id="A0A6L2PCS2"/>
<feature type="region of interest" description="Disordered" evidence="1">
    <location>
        <begin position="1"/>
        <end position="23"/>
    </location>
</feature>
<dbReference type="InParanoid" id="A0A6L2PCS2"/>
<sequence>MESQSSVTGDSMPSGATDLTRITHGGRWDVTEQSLVHGDSVKQCTPPVEKDAEEYSMNHEKRGRAIIFNHEKYRVVGLNLKERTGTNVDKIRLKQQFEKLKFDVVVFDDLTYDGIKENLTQSKY</sequence>
<dbReference type="Gene3D" id="3.40.50.1460">
    <property type="match status" value="1"/>
</dbReference>
<dbReference type="PANTHER" id="PTHR10454:SF232">
    <property type="entry name" value="AT03047P-RELATED"/>
    <property type="match status" value="1"/>
</dbReference>
<dbReference type="GO" id="GO:0043525">
    <property type="term" value="P:positive regulation of neuron apoptotic process"/>
    <property type="evidence" value="ECO:0007669"/>
    <property type="project" value="TreeGrafter"/>
</dbReference>
<proteinExistence type="predicted"/>
<dbReference type="OrthoDB" id="6116485at2759"/>
<dbReference type="PANTHER" id="PTHR10454">
    <property type="entry name" value="CASPASE"/>
    <property type="match status" value="1"/>
</dbReference>
<organism evidence="3 4">
    <name type="scientific">Coptotermes formosanus</name>
    <name type="common">Formosan subterranean termite</name>
    <dbReference type="NCBI Taxonomy" id="36987"/>
    <lineage>
        <taxon>Eukaryota</taxon>
        <taxon>Metazoa</taxon>
        <taxon>Ecdysozoa</taxon>
        <taxon>Arthropoda</taxon>
        <taxon>Hexapoda</taxon>
        <taxon>Insecta</taxon>
        <taxon>Pterygota</taxon>
        <taxon>Neoptera</taxon>
        <taxon>Polyneoptera</taxon>
        <taxon>Dictyoptera</taxon>
        <taxon>Blattodea</taxon>
        <taxon>Blattoidea</taxon>
        <taxon>Termitoidae</taxon>
        <taxon>Rhinotermitidae</taxon>
        <taxon>Coptotermes</taxon>
    </lineage>
</organism>
<accession>A0A6L2PCS2</accession>
<gene>
    <name evidence="3" type="ORF">Cfor_10066</name>
</gene>
<name>A0A6L2PCS2_COPFO</name>
<keyword evidence="4" id="KW-1185">Reference proteome</keyword>
<comment type="caution">
    <text evidence="3">The sequence shown here is derived from an EMBL/GenBank/DDBJ whole genome shotgun (WGS) entry which is preliminary data.</text>
</comment>
<protein>
    <recommendedName>
        <fullName evidence="2">Caspase family p20 domain-containing protein</fullName>
    </recommendedName>
</protein>
<reference evidence="4" key="1">
    <citation type="submission" date="2020-01" db="EMBL/GenBank/DDBJ databases">
        <title>Draft genome sequence of the Termite Coptotermes fromosanus.</title>
        <authorList>
            <person name="Itakura S."/>
            <person name="Yosikawa Y."/>
            <person name="Umezawa K."/>
        </authorList>
    </citation>
    <scope>NUCLEOTIDE SEQUENCE [LARGE SCALE GENOMIC DNA]</scope>
</reference>
<evidence type="ECO:0000259" key="2">
    <source>
        <dbReference type="PROSITE" id="PS50208"/>
    </source>
</evidence>
<dbReference type="GO" id="GO:0004197">
    <property type="term" value="F:cysteine-type endopeptidase activity"/>
    <property type="evidence" value="ECO:0007669"/>
    <property type="project" value="InterPro"/>
</dbReference>
<dbReference type="SUPFAM" id="SSF52129">
    <property type="entry name" value="Caspase-like"/>
    <property type="match status" value="1"/>
</dbReference>
<dbReference type="EMBL" id="BLKM01007315">
    <property type="protein sequence ID" value="GFG30353.1"/>
    <property type="molecule type" value="Genomic_DNA"/>
</dbReference>
<dbReference type="GO" id="GO:0006915">
    <property type="term" value="P:apoptotic process"/>
    <property type="evidence" value="ECO:0007669"/>
    <property type="project" value="TreeGrafter"/>
</dbReference>
<dbReference type="InterPro" id="IPR002398">
    <property type="entry name" value="Pept_C14"/>
</dbReference>
<feature type="domain" description="Caspase family p20" evidence="2">
    <location>
        <begin position="61"/>
        <end position="119"/>
    </location>
</feature>
<dbReference type="Pfam" id="PF00656">
    <property type="entry name" value="Peptidase_C14"/>
    <property type="match status" value="1"/>
</dbReference>
<dbReference type="InterPro" id="IPR001309">
    <property type="entry name" value="Pept_C14_p20"/>
</dbReference>
<dbReference type="Proteomes" id="UP000502823">
    <property type="component" value="Unassembled WGS sequence"/>
</dbReference>
<dbReference type="InterPro" id="IPR011600">
    <property type="entry name" value="Pept_C14_caspase"/>
</dbReference>
<dbReference type="GO" id="GO:0005737">
    <property type="term" value="C:cytoplasm"/>
    <property type="evidence" value="ECO:0007669"/>
    <property type="project" value="TreeGrafter"/>
</dbReference>
<dbReference type="PROSITE" id="PS50208">
    <property type="entry name" value="CASPASE_P20"/>
    <property type="match status" value="1"/>
</dbReference>
<evidence type="ECO:0000313" key="3">
    <source>
        <dbReference type="EMBL" id="GFG30353.1"/>
    </source>
</evidence>
<evidence type="ECO:0000313" key="4">
    <source>
        <dbReference type="Proteomes" id="UP000502823"/>
    </source>
</evidence>
<evidence type="ECO:0000256" key="1">
    <source>
        <dbReference type="SAM" id="MobiDB-lite"/>
    </source>
</evidence>
<dbReference type="GO" id="GO:0006508">
    <property type="term" value="P:proteolysis"/>
    <property type="evidence" value="ECO:0007669"/>
    <property type="project" value="InterPro"/>
</dbReference>